<evidence type="ECO:0000313" key="1">
    <source>
        <dbReference type="EMBL" id="AFO51676.1"/>
    </source>
</evidence>
<gene>
    <name evidence="1" type="ordered locus">MHLP_00480</name>
</gene>
<dbReference type="KEGG" id="mhl:MHLP_00480"/>
<proteinExistence type="predicted"/>
<dbReference type="Proteomes" id="UP000006502">
    <property type="component" value="Chromosome"/>
</dbReference>
<dbReference type="AlphaFoldDB" id="I7CEK9"/>
<dbReference type="EMBL" id="CP003731">
    <property type="protein sequence ID" value="AFO51676.1"/>
    <property type="molecule type" value="Genomic_DNA"/>
</dbReference>
<dbReference type="STRING" id="1212765.MHLP_00480"/>
<organism evidence="1 2">
    <name type="scientific">Mycoplasma haematolamae (strain Purdue)</name>
    <dbReference type="NCBI Taxonomy" id="1212765"/>
    <lineage>
        <taxon>Bacteria</taxon>
        <taxon>Bacillati</taxon>
        <taxon>Mycoplasmatota</taxon>
        <taxon>Mollicutes</taxon>
        <taxon>Mycoplasmataceae</taxon>
        <taxon>Mycoplasma</taxon>
    </lineage>
</organism>
<evidence type="ECO:0000313" key="2">
    <source>
        <dbReference type="Proteomes" id="UP000006502"/>
    </source>
</evidence>
<dbReference type="HOGENOM" id="CLU_147348_0_0_14"/>
<sequence length="141" mass="15846">MITLPPKIALAAVGLGTVGGLGGWGVYEVAGGGHHYEMGKKYCLKDQSHICFILGSDGQGYRSDGLWIDPGDAQNVLAIQDETYLNYQDTKTQTNRLLTQYPGIENFIRQKIREYKARNCKYGQKMIQGKSDYYHEMTCDR</sequence>
<reference evidence="2" key="2">
    <citation type="submission" date="2012-07" db="EMBL/GenBank/DDBJ databases">
        <title>Complete genome sequence of 'Candidatus Mycoplasma haemolamae'.</title>
        <authorList>
            <person name="Guimaraes A.M.S."/>
            <person name="Toth B."/>
            <person name="Santos A.P."/>
            <person name="Nascimento N.C."/>
            <person name="Sojka J.E."/>
            <person name="Messick J.B."/>
        </authorList>
    </citation>
    <scope>NUCLEOTIDE SEQUENCE [LARGE SCALE GENOMIC DNA]</scope>
    <source>
        <strain evidence="2">Purdue</strain>
    </source>
</reference>
<protein>
    <submittedName>
        <fullName evidence="1">Uncharacterized protein</fullName>
    </submittedName>
</protein>
<dbReference type="PATRIC" id="fig|1212765.3.peg.119"/>
<name>I7CEK9_MYCHA</name>
<reference evidence="1 2" key="1">
    <citation type="journal article" date="2012" name="J. Bacteriol.">
        <title>Genome Sequence of "Candidatus Mycoplasma haemolamae" Strain Purdue, a Red Blood Cell Pathogen of Alpacas (Vicugna pacos) and Llamas (Lama glama).</title>
        <authorList>
            <person name="Guimaraes A.M."/>
            <person name="Toth B."/>
            <person name="Santos A.P."/>
            <person name="do Nascimento N.C."/>
            <person name="Kritchevsky J.E."/>
            <person name="Messick J.B."/>
        </authorList>
    </citation>
    <scope>NUCLEOTIDE SEQUENCE [LARGE SCALE GENOMIC DNA]</scope>
    <source>
        <strain evidence="1 2">Purdue</strain>
    </source>
</reference>
<accession>I7CEK9</accession>
<keyword evidence="2" id="KW-1185">Reference proteome</keyword>